<dbReference type="PANTHER" id="PTHR40696">
    <property type="entry name" value="DUF371 FAMILY PROTEIN"/>
    <property type="match status" value="1"/>
</dbReference>
<evidence type="ECO:0000313" key="2">
    <source>
        <dbReference type="Proteomes" id="UP000217784"/>
    </source>
</evidence>
<dbReference type="Proteomes" id="UP000217784">
    <property type="component" value="Unassembled WGS sequence"/>
</dbReference>
<dbReference type="PANTHER" id="PTHR40696:SF1">
    <property type="entry name" value="DUF371 DOMAIN-CONTAINING PROTEIN"/>
    <property type="match status" value="1"/>
</dbReference>
<proteinExistence type="predicted"/>
<dbReference type="AlphaFoldDB" id="A0A2A2HA53"/>
<dbReference type="EMBL" id="LMVM01000001">
    <property type="protein sequence ID" value="PAV06371.1"/>
    <property type="molecule type" value="Genomic_DNA"/>
</dbReference>
<gene>
    <name evidence="1" type="ORF">ASJ80_16255</name>
</gene>
<keyword evidence="2" id="KW-1185">Reference proteome</keyword>
<sequence length="137" mass="15585">MEYTFYAKGHKNVTSAHRSTFEVTMDEEIGIRADCIVGVSSKTKLVDLPSELRKAIKDENTRIKVQLETENVKDEINGYGHPELTLDHPTDMVCRKSEFKCSRTLMIKSDKAAVDLKRELVEDLKEGKDLKVTILVE</sequence>
<reference evidence="1 2" key="1">
    <citation type="journal article" date="2017" name="BMC Genomics">
        <title>Genomic analysis of methanogenic archaea reveals a shift towards energy conservation.</title>
        <authorList>
            <person name="Gilmore S.P."/>
            <person name="Henske J.K."/>
            <person name="Sexton J.A."/>
            <person name="Solomon K.V."/>
            <person name="Seppala S."/>
            <person name="Yoo J.I."/>
            <person name="Huyett L.M."/>
            <person name="Pressman A."/>
            <person name="Cogan J.Z."/>
            <person name="Kivenson V."/>
            <person name="Peng X."/>
            <person name="Tan Y."/>
            <person name="Valentine D.L."/>
            <person name="O'Malley M.A."/>
        </authorList>
    </citation>
    <scope>NUCLEOTIDE SEQUENCE [LARGE SCALE GENOMIC DNA]</scope>
    <source>
        <strain evidence="1 2">M.o.H.</strain>
    </source>
</reference>
<dbReference type="InterPro" id="IPR023131">
    <property type="entry name" value="Mth639-like_dom_sf"/>
</dbReference>
<dbReference type="Pfam" id="PF04027">
    <property type="entry name" value="DUF371"/>
    <property type="match status" value="1"/>
</dbReference>
<accession>A0A2A2HA53</accession>
<dbReference type="InterPro" id="IPR007171">
    <property type="entry name" value="DUF371"/>
</dbReference>
<name>A0A2A2HA53_METBR</name>
<dbReference type="Gene3D" id="2.60.120.630">
    <property type="entry name" value="mth639 domain like"/>
    <property type="match status" value="1"/>
</dbReference>
<comment type="caution">
    <text evidence="1">The sequence shown here is derived from an EMBL/GenBank/DDBJ whole genome shotgun (WGS) entry which is preliminary data.</text>
</comment>
<organism evidence="1 2">
    <name type="scientific">Methanobacterium bryantii</name>
    <dbReference type="NCBI Taxonomy" id="2161"/>
    <lineage>
        <taxon>Archaea</taxon>
        <taxon>Methanobacteriati</taxon>
        <taxon>Methanobacteriota</taxon>
        <taxon>Methanomada group</taxon>
        <taxon>Methanobacteria</taxon>
        <taxon>Methanobacteriales</taxon>
        <taxon>Methanobacteriaceae</taxon>
        <taxon>Methanobacterium</taxon>
    </lineage>
</organism>
<dbReference type="RefSeq" id="WP_069582601.1">
    <property type="nucleotide sequence ID" value="NZ_LMVM01000001.1"/>
</dbReference>
<protein>
    <recommendedName>
        <fullName evidence="3">DUF371 domain-containing protein</fullName>
    </recommendedName>
</protein>
<evidence type="ECO:0008006" key="3">
    <source>
        <dbReference type="Google" id="ProtNLM"/>
    </source>
</evidence>
<evidence type="ECO:0000313" key="1">
    <source>
        <dbReference type="EMBL" id="PAV06371.1"/>
    </source>
</evidence>
<dbReference type="OrthoDB" id="9265at2157"/>